<dbReference type="RefSeq" id="WP_096994225.1">
    <property type="nucleotide sequence ID" value="NZ_JBHSII010000011.1"/>
</dbReference>
<proteinExistence type="predicted"/>
<accession>A0A240ELJ4</accession>
<keyword evidence="2" id="KW-1185">Reference proteome</keyword>
<evidence type="ECO:0000313" key="1">
    <source>
        <dbReference type="EMBL" id="SNX49123.1"/>
    </source>
</evidence>
<dbReference type="EMBL" id="OANU01000047">
    <property type="protein sequence ID" value="SNX49123.1"/>
    <property type="molecule type" value="Genomic_DNA"/>
</dbReference>
<dbReference type="AlphaFoldDB" id="A0A240ELJ4"/>
<evidence type="ECO:0000313" key="2">
    <source>
        <dbReference type="Proteomes" id="UP000219336"/>
    </source>
</evidence>
<gene>
    <name evidence="1" type="ORF">VTH8203_02760</name>
</gene>
<dbReference type="Proteomes" id="UP000219336">
    <property type="component" value="Unassembled WGS sequence"/>
</dbReference>
<organism evidence="1 2">
    <name type="scientific">Vibrio thalassae</name>
    <dbReference type="NCBI Taxonomy" id="1243014"/>
    <lineage>
        <taxon>Bacteria</taxon>
        <taxon>Pseudomonadati</taxon>
        <taxon>Pseudomonadota</taxon>
        <taxon>Gammaproteobacteria</taxon>
        <taxon>Vibrionales</taxon>
        <taxon>Vibrionaceae</taxon>
        <taxon>Vibrio</taxon>
    </lineage>
</organism>
<reference evidence="2" key="1">
    <citation type="submission" date="2016-06" db="EMBL/GenBank/DDBJ databases">
        <authorList>
            <person name="Rodrigo-Torres L."/>
            <person name="Arahal R.D."/>
            <person name="Lucena T."/>
        </authorList>
    </citation>
    <scope>NUCLEOTIDE SEQUENCE [LARGE SCALE GENOMIC DNA]</scope>
    <source>
        <strain evidence="2">CECT8203</strain>
    </source>
</reference>
<sequence length="167" mass="19082">MATKPNFDRKKFERLIEIATTQPGMLDTLEQMESLVIKLSPEVDQFIKKYGCMSLDRFLRVLPYAPVADDLRSFFKFQATDEAVQFYMCAYQTSMSAELDTFVVYICTQSEDEEFGIIDTLLQASDNQLPNLPPDGLPVSIIEPTVDWGDLDSIDLNDLEEFDELVK</sequence>
<name>A0A240ELJ4_9VIBR</name>
<protein>
    <submittedName>
        <fullName evidence="1">Uncharacterized protein</fullName>
    </submittedName>
</protein>
<dbReference type="OrthoDB" id="9828984at2"/>